<evidence type="ECO:0000313" key="2">
    <source>
        <dbReference type="Proteomes" id="UP000003340"/>
    </source>
</evidence>
<reference evidence="1 2" key="1">
    <citation type="submission" date="2009-01" db="EMBL/GenBank/DDBJ databases">
        <authorList>
            <person name="Fulton L."/>
            <person name="Clifton S."/>
            <person name="Fulton B."/>
            <person name="Xu J."/>
            <person name="Minx P."/>
            <person name="Pepin K.H."/>
            <person name="Johnson M."/>
            <person name="Bhonagiri V."/>
            <person name="Nash W.E."/>
            <person name="Mardis E.R."/>
            <person name="Wilson R.K."/>
        </authorList>
    </citation>
    <scope>NUCLEOTIDE SEQUENCE [LARGE SCALE GENOMIC DNA]</scope>
    <source>
        <strain evidence="1 2">DSM 5476</strain>
    </source>
</reference>
<keyword evidence="2" id="KW-1185">Reference proteome</keyword>
<protein>
    <submittedName>
        <fullName evidence="1">Uncharacterized protein</fullName>
    </submittedName>
</protein>
<proteinExistence type="predicted"/>
<dbReference type="Proteomes" id="UP000003340">
    <property type="component" value="Unassembled WGS sequence"/>
</dbReference>
<accession>C0E9L3</accession>
<dbReference type="AlphaFoldDB" id="C0E9L3"/>
<comment type="caution">
    <text evidence="1">The sequence shown here is derived from an EMBL/GenBank/DDBJ whole genome shotgun (WGS) entry which is preliminary data.</text>
</comment>
<dbReference type="EMBL" id="ACEC01000021">
    <property type="protein sequence ID" value="EEG31778.1"/>
    <property type="molecule type" value="Genomic_DNA"/>
</dbReference>
<evidence type="ECO:0000313" key="1">
    <source>
        <dbReference type="EMBL" id="EEG31778.1"/>
    </source>
</evidence>
<gene>
    <name evidence="1" type="ORF">CLOSTMETH_00512</name>
</gene>
<dbReference type="HOGENOM" id="CLU_3287456_0_0_9"/>
<name>C0E9L3_9FIRM</name>
<sequence length="40" mass="4233">MDSSKACASQSFTGGFLHVTPCAIREKKEFASVLSQEALG</sequence>
<organism evidence="1 2">
    <name type="scientific">[Clostridium] methylpentosum DSM 5476</name>
    <dbReference type="NCBI Taxonomy" id="537013"/>
    <lineage>
        <taxon>Bacteria</taxon>
        <taxon>Bacillati</taxon>
        <taxon>Bacillota</taxon>
        <taxon>Clostridia</taxon>
        <taxon>Eubacteriales</taxon>
        <taxon>Oscillospiraceae</taxon>
        <taxon>Oscillospiraceae incertae sedis</taxon>
    </lineage>
</organism>
<reference evidence="1 2" key="2">
    <citation type="submission" date="2009-02" db="EMBL/GenBank/DDBJ databases">
        <title>Draft genome sequence of Clostridium methylpentosum (DSM 5476).</title>
        <authorList>
            <person name="Sudarsanam P."/>
            <person name="Ley R."/>
            <person name="Guruge J."/>
            <person name="Turnbaugh P.J."/>
            <person name="Mahowald M."/>
            <person name="Liep D."/>
            <person name="Gordon J."/>
        </authorList>
    </citation>
    <scope>NUCLEOTIDE SEQUENCE [LARGE SCALE GENOMIC DNA]</scope>
    <source>
        <strain evidence="1 2">DSM 5476</strain>
    </source>
</reference>